<evidence type="ECO:0000313" key="1">
    <source>
        <dbReference type="EMBL" id="CAG6489483.1"/>
    </source>
</evidence>
<name>A0A8D8CAR1_CULPI</name>
<reference evidence="1" key="1">
    <citation type="submission" date="2021-05" db="EMBL/GenBank/DDBJ databases">
        <authorList>
            <person name="Alioto T."/>
            <person name="Alioto T."/>
            <person name="Gomez Garrido J."/>
        </authorList>
    </citation>
    <scope>NUCLEOTIDE SEQUENCE</scope>
</reference>
<proteinExistence type="predicted"/>
<dbReference type="AlphaFoldDB" id="A0A8D8CAR1"/>
<accession>A0A8D8CAR1</accession>
<dbReference type="EMBL" id="HBUE01112704">
    <property type="protein sequence ID" value="CAG6489483.1"/>
    <property type="molecule type" value="Transcribed_RNA"/>
</dbReference>
<organism evidence="1">
    <name type="scientific">Culex pipiens</name>
    <name type="common">House mosquito</name>
    <dbReference type="NCBI Taxonomy" id="7175"/>
    <lineage>
        <taxon>Eukaryota</taxon>
        <taxon>Metazoa</taxon>
        <taxon>Ecdysozoa</taxon>
        <taxon>Arthropoda</taxon>
        <taxon>Hexapoda</taxon>
        <taxon>Insecta</taxon>
        <taxon>Pterygota</taxon>
        <taxon>Neoptera</taxon>
        <taxon>Endopterygota</taxon>
        <taxon>Diptera</taxon>
        <taxon>Nematocera</taxon>
        <taxon>Culicoidea</taxon>
        <taxon>Culicidae</taxon>
        <taxon>Culicinae</taxon>
        <taxon>Culicini</taxon>
        <taxon>Culex</taxon>
        <taxon>Culex</taxon>
    </lineage>
</organism>
<protein>
    <submittedName>
        <fullName evidence="1">(northern house mosquito) hypothetical protein</fullName>
    </submittedName>
</protein>
<sequence length="99" mass="10435">MPRLVTVGGWNVCLMQILTIPSPRVTQTPCPSPLSVLVSLQMVPISSSRDVSLFTIVWFVAITCQEIMSASVAAATSAPVLPSLRSGGEASASSWYLLG</sequence>